<dbReference type="GO" id="GO:0015074">
    <property type="term" value="P:DNA integration"/>
    <property type="evidence" value="ECO:0007669"/>
    <property type="project" value="InterPro"/>
</dbReference>
<feature type="domain" description="IstB-like ATP-binding" evidence="3">
    <location>
        <begin position="248"/>
        <end position="296"/>
    </location>
</feature>
<organism evidence="4 5">
    <name type="scientific">Rhodococcus opacus</name>
    <name type="common">Nocardia opaca</name>
    <dbReference type="NCBI Taxonomy" id="37919"/>
    <lineage>
        <taxon>Bacteria</taxon>
        <taxon>Bacillati</taxon>
        <taxon>Actinomycetota</taxon>
        <taxon>Actinomycetes</taxon>
        <taxon>Mycobacteriales</taxon>
        <taxon>Nocardiaceae</taxon>
        <taxon>Rhodococcus</taxon>
    </lineage>
</organism>
<geneLocation type="plasmid" evidence="5">
    <name>pr1cp1</name>
</geneLocation>
<dbReference type="Gene3D" id="3.40.50.300">
    <property type="entry name" value="P-loop containing nucleotide triphosphate hydrolases"/>
    <property type="match status" value="1"/>
</dbReference>
<gene>
    <name evidence="4" type="ORF">R1CP_36030</name>
</gene>
<reference evidence="4 5" key="1">
    <citation type="submission" date="2014-07" db="EMBL/GenBank/DDBJ databases">
        <authorList>
            <person name="Zhang J.E."/>
            <person name="Yang H."/>
            <person name="Guo J."/>
            <person name="Deng Z."/>
            <person name="Luo H."/>
            <person name="Luo M."/>
            <person name="Zhao B."/>
        </authorList>
    </citation>
    <scope>NUCLEOTIDE SEQUENCE [LARGE SCALE GENOMIC DNA]</scope>
    <source>
        <strain evidence="4 5">1CP</strain>
        <plasmid evidence="5">Plasmid pr1cp1</plasmid>
    </source>
</reference>
<dbReference type="InterPro" id="IPR002611">
    <property type="entry name" value="IstB_ATP-bd"/>
</dbReference>
<keyword evidence="4" id="KW-0614">Plasmid</keyword>
<evidence type="ECO:0000259" key="2">
    <source>
        <dbReference type="Pfam" id="PF00665"/>
    </source>
</evidence>
<dbReference type="AlphaFoldDB" id="A0A1B1KGR4"/>
<sequence length="305" mass="33886">MIDLMELFRHWHAGRSQVQIATALGIDRKTIRKYLAPALAAGLTPGEGGKFDEALWRELISGWFPEVDDPAARAVTWPAIAAHHDWIDGQLKASVTVATIAQRLRDDHGVAVSESTVRRYVAAQFADQIAETKVTVPRGPVPPGDEAQVDYGKLGMWRDPATDRRVAVWAFAMILTCSRMLFVQPVLRMDQSSWCASHVAAFEFFGGVPARMVCDNLKTGVDRPDLYDPKINRAYAELAAFYAIAGKPLILTSNRAPKDWYPLFPNPVVAESLLDRLINTSHQTLMDGPSYRPRKRPGHRPTTAT</sequence>
<dbReference type="Proteomes" id="UP000186108">
    <property type="component" value="Plasmid pR1CP1"/>
</dbReference>
<dbReference type="EMBL" id="CP009112">
    <property type="protein sequence ID" value="ANS31812.1"/>
    <property type="molecule type" value="Genomic_DNA"/>
</dbReference>
<evidence type="ECO:0000313" key="4">
    <source>
        <dbReference type="EMBL" id="ANS31812.1"/>
    </source>
</evidence>
<dbReference type="PANTHER" id="PTHR35004">
    <property type="entry name" value="TRANSPOSASE RV3428C-RELATED"/>
    <property type="match status" value="1"/>
</dbReference>
<protein>
    <submittedName>
        <fullName evidence="4">Integrase catalytic domain-containing protein</fullName>
    </submittedName>
</protein>
<dbReference type="Pfam" id="PF00665">
    <property type="entry name" value="rve"/>
    <property type="match status" value="1"/>
</dbReference>
<dbReference type="InterPro" id="IPR001584">
    <property type="entry name" value="Integrase_cat-core"/>
</dbReference>
<accession>A0A1B1KGR4</accession>
<feature type="region of interest" description="Disordered" evidence="1">
    <location>
        <begin position="284"/>
        <end position="305"/>
    </location>
</feature>
<dbReference type="PATRIC" id="fig|37919.13.peg.7585"/>
<evidence type="ECO:0000259" key="3">
    <source>
        <dbReference type="Pfam" id="PF01695"/>
    </source>
</evidence>
<proteinExistence type="predicted"/>
<name>A0A1B1KGR4_RHOOP</name>
<dbReference type="GO" id="GO:0005524">
    <property type="term" value="F:ATP binding"/>
    <property type="evidence" value="ECO:0007669"/>
    <property type="project" value="InterPro"/>
</dbReference>
<feature type="domain" description="Integrase catalytic" evidence="2">
    <location>
        <begin position="164"/>
        <end position="245"/>
    </location>
</feature>
<evidence type="ECO:0000313" key="5">
    <source>
        <dbReference type="Proteomes" id="UP000186108"/>
    </source>
</evidence>
<dbReference type="InterPro" id="IPR027417">
    <property type="entry name" value="P-loop_NTPase"/>
</dbReference>
<evidence type="ECO:0000256" key="1">
    <source>
        <dbReference type="SAM" id="MobiDB-lite"/>
    </source>
</evidence>
<dbReference type="Pfam" id="PF01695">
    <property type="entry name" value="IstB_IS21"/>
    <property type="match status" value="1"/>
</dbReference>
<dbReference type="PANTHER" id="PTHR35004:SF8">
    <property type="entry name" value="TRANSPOSASE RV3428C-RELATED"/>
    <property type="match status" value="1"/>
</dbReference>